<feature type="compositionally biased region" description="Low complexity" evidence="1">
    <location>
        <begin position="1"/>
        <end position="12"/>
    </location>
</feature>
<accession>A0ABW6H564</accession>
<organism evidence="2 3">
    <name type="scientific">Streptomyces anandii</name>
    <dbReference type="NCBI Taxonomy" id="285454"/>
    <lineage>
        <taxon>Bacteria</taxon>
        <taxon>Bacillati</taxon>
        <taxon>Actinomycetota</taxon>
        <taxon>Actinomycetes</taxon>
        <taxon>Kitasatosporales</taxon>
        <taxon>Streptomycetaceae</taxon>
        <taxon>Streptomyces</taxon>
    </lineage>
</organism>
<gene>
    <name evidence="2" type="ORF">ACFW88_14705</name>
</gene>
<dbReference type="EMBL" id="JBHYTS010000019">
    <property type="protein sequence ID" value="MFE1751770.1"/>
    <property type="molecule type" value="Genomic_DNA"/>
</dbReference>
<feature type="compositionally biased region" description="Acidic residues" evidence="1">
    <location>
        <begin position="37"/>
        <end position="53"/>
    </location>
</feature>
<feature type="region of interest" description="Disordered" evidence="1">
    <location>
        <begin position="1"/>
        <end position="69"/>
    </location>
</feature>
<evidence type="ECO:0000256" key="1">
    <source>
        <dbReference type="SAM" id="MobiDB-lite"/>
    </source>
</evidence>
<reference evidence="2 3" key="1">
    <citation type="submission" date="2024-09" db="EMBL/GenBank/DDBJ databases">
        <title>The Natural Products Discovery Center: Release of the First 8490 Sequenced Strains for Exploring Actinobacteria Biosynthetic Diversity.</title>
        <authorList>
            <person name="Kalkreuter E."/>
            <person name="Kautsar S.A."/>
            <person name="Yang D."/>
            <person name="Bader C.D."/>
            <person name="Teijaro C.N."/>
            <person name="Fluegel L."/>
            <person name="Davis C.M."/>
            <person name="Simpson J.R."/>
            <person name="Lauterbach L."/>
            <person name="Steele A.D."/>
            <person name="Gui C."/>
            <person name="Meng S."/>
            <person name="Li G."/>
            <person name="Viehrig K."/>
            <person name="Ye F."/>
            <person name="Su P."/>
            <person name="Kiefer A.F."/>
            <person name="Nichols A."/>
            <person name="Cepeda A.J."/>
            <person name="Yan W."/>
            <person name="Fan B."/>
            <person name="Jiang Y."/>
            <person name="Adhikari A."/>
            <person name="Zheng C.-J."/>
            <person name="Schuster L."/>
            <person name="Cowan T.M."/>
            <person name="Smanski M.J."/>
            <person name="Chevrette M.G."/>
            <person name="De Carvalho L.P.S."/>
            <person name="Shen B."/>
        </authorList>
    </citation>
    <scope>NUCLEOTIDE SEQUENCE [LARGE SCALE GENOMIC DNA]</scope>
    <source>
        <strain evidence="2 3">NPDC059500</strain>
    </source>
</reference>
<evidence type="ECO:0000313" key="2">
    <source>
        <dbReference type="EMBL" id="MFE1751770.1"/>
    </source>
</evidence>
<dbReference type="Proteomes" id="UP001599756">
    <property type="component" value="Unassembled WGS sequence"/>
</dbReference>
<proteinExistence type="predicted"/>
<dbReference type="RefSeq" id="WP_381797948.1">
    <property type="nucleotide sequence ID" value="NZ_JBHYTS010000019.1"/>
</dbReference>
<protein>
    <submittedName>
        <fullName evidence="2">Uncharacterized protein</fullName>
    </submittedName>
</protein>
<keyword evidence="3" id="KW-1185">Reference proteome</keyword>
<comment type="caution">
    <text evidence="2">The sequence shown here is derived from an EMBL/GenBank/DDBJ whole genome shotgun (WGS) entry which is preliminary data.</text>
</comment>
<evidence type="ECO:0000313" key="3">
    <source>
        <dbReference type="Proteomes" id="UP001599756"/>
    </source>
</evidence>
<sequence length="69" mass="6769">MSSSPSTSVSGSCGRPGRCRPSPAGFPAREGAAAAEDGAEEAGDDAEEAEADEGLAGGWDTECEEPPAA</sequence>
<name>A0ABW6H564_9ACTN</name>